<proteinExistence type="predicted"/>
<reference evidence="1 2" key="1">
    <citation type="submission" date="2023-03" db="EMBL/GenBank/DDBJ databases">
        <title>WGS of Methanotrichaceae archaeon Mx.</title>
        <authorList>
            <person name="Sorokin D.Y."/>
            <person name="Merkel A.Y."/>
        </authorList>
    </citation>
    <scope>NUCLEOTIDE SEQUENCE [LARGE SCALE GENOMIC DNA]</scope>
    <source>
        <strain evidence="1 2">Mx</strain>
    </source>
</reference>
<dbReference type="Pfam" id="PF08004">
    <property type="entry name" value="DUF1699"/>
    <property type="match status" value="1"/>
</dbReference>
<name>A0ABT5X550_9EURY</name>
<evidence type="ECO:0000313" key="1">
    <source>
        <dbReference type="EMBL" id="MDF0589821.1"/>
    </source>
</evidence>
<accession>A0ABT5X550</accession>
<gene>
    <name evidence="1" type="ORF">P0O15_01330</name>
</gene>
<dbReference type="RefSeq" id="WP_316965579.1">
    <property type="nucleotide sequence ID" value="NZ_JARFPK010000003.1"/>
</dbReference>
<evidence type="ECO:0000313" key="2">
    <source>
        <dbReference type="Proteomes" id="UP001220010"/>
    </source>
</evidence>
<organism evidence="1 2">
    <name type="scientific">Candidatus Methanocrinis natronophilus</name>
    <dbReference type="NCBI Taxonomy" id="3033396"/>
    <lineage>
        <taxon>Archaea</taxon>
        <taxon>Methanobacteriati</taxon>
        <taxon>Methanobacteriota</taxon>
        <taxon>Stenosarchaea group</taxon>
        <taxon>Methanomicrobia</taxon>
        <taxon>Methanotrichales</taxon>
        <taxon>Methanotrichaceae</taxon>
        <taxon>Methanocrinis</taxon>
    </lineage>
</organism>
<sequence>MMKIRIISSKDDIKSLTRNDLTVHLAYRASSTDMFRLLQASPRLRVVQVPPSYYKNMPNTGRAFLETQGVQIIEGDVWGHRKDIDEYYVINDDMIARIKELQSDGLDAGEISSRISWQMKLSPSMVNYIIKQSASTTPP</sequence>
<keyword evidence="2" id="KW-1185">Reference proteome</keyword>
<dbReference type="Proteomes" id="UP001220010">
    <property type="component" value="Unassembled WGS sequence"/>
</dbReference>
<dbReference type="EMBL" id="JARFPK010000003">
    <property type="protein sequence ID" value="MDF0589821.1"/>
    <property type="molecule type" value="Genomic_DNA"/>
</dbReference>
<dbReference type="InterPro" id="IPR012546">
    <property type="entry name" value="DUF1699"/>
</dbReference>
<comment type="caution">
    <text evidence="1">The sequence shown here is derived from an EMBL/GenBank/DDBJ whole genome shotgun (WGS) entry which is preliminary data.</text>
</comment>
<protein>
    <submittedName>
        <fullName evidence="1">DUF1699 family protein</fullName>
    </submittedName>
</protein>